<dbReference type="OrthoDB" id="202537at2759"/>
<dbReference type="InParanoid" id="A0A165QBX4"/>
<reference evidence="1 2" key="1">
    <citation type="journal article" date="2016" name="Mol. Biol. Evol.">
        <title>Comparative Genomics of Early-Diverging Mushroom-Forming Fungi Provides Insights into the Origins of Lignocellulose Decay Capabilities.</title>
        <authorList>
            <person name="Nagy L.G."/>
            <person name="Riley R."/>
            <person name="Tritt A."/>
            <person name="Adam C."/>
            <person name="Daum C."/>
            <person name="Floudas D."/>
            <person name="Sun H."/>
            <person name="Yadav J.S."/>
            <person name="Pangilinan J."/>
            <person name="Larsson K.H."/>
            <person name="Matsuura K."/>
            <person name="Barry K."/>
            <person name="Labutti K."/>
            <person name="Kuo R."/>
            <person name="Ohm R.A."/>
            <person name="Bhattacharya S.S."/>
            <person name="Shirouzu T."/>
            <person name="Yoshinaga Y."/>
            <person name="Martin F.M."/>
            <person name="Grigoriev I.V."/>
            <person name="Hibbett D.S."/>
        </authorList>
    </citation>
    <scope>NUCLEOTIDE SEQUENCE [LARGE SCALE GENOMIC DNA]</scope>
    <source>
        <strain evidence="1 2">HHB14362 ss-1</strain>
    </source>
</reference>
<dbReference type="AlphaFoldDB" id="A0A165QBX4"/>
<dbReference type="Proteomes" id="UP000076761">
    <property type="component" value="Unassembled WGS sequence"/>
</dbReference>
<keyword evidence="2" id="KW-1185">Reference proteome</keyword>
<accession>A0A165QBX4</accession>
<sequence>MEEFDDATQDQFPGAAGIELVQELRDLSPVYESQLSQNTSTGKFMLAVGYSPVFTRAVYFDINVMSINMTALAGTLTNESLSASYFLSSSDFWVTQGNGFRAPAFPATDSSPCTTARVVGGG</sequence>
<gene>
    <name evidence="1" type="ORF">NEOLEDRAFT_673547</name>
</gene>
<protein>
    <submittedName>
        <fullName evidence="1">Uncharacterized protein</fullName>
    </submittedName>
</protein>
<name>A0A165QBX4_9AGAM</name>
<evidence type="ECO:0000313" key="2">
    <source>
        <dbReference type="Proteomes" id="UP000076761"/>
    </source>
</evidence>
<dbReference type="EMBL" id="KV425598">
    <property type="protein sequence ID" value="KZT22203.1"/>
    <property type="molecule type" value="Genomic_DNA"/>
</dbReference>
<evidence type="ECO:0000313" key="1">
    <source>
        <dbReference type="EMBL" id="KZT22203.1"/>
    </source>
</evidence>
<proteinExistence type="predicted"/>
<organism evidence="1 2">
    <name type="scientific">Neolentinus lepideus HHB14362 ss-1</name>
    <dbReference type="NCBI Taxonomy" id="1314782"/>
    <lineage>
        <taxon>Eukaryota</taxon>
        <taxon>Fungi</taxon>
        <taxon>Dikarya</taxon>
        <taxon>Basidiomycota</taxon>
        <taxon>Agaricomycotina</taxon>
        <taxon>Agaricomycetes</taxon>
        <taxon>Gloeophyllales</taxon>
        <taxon>Gloeophyllaceae</taxon>
        <taxon>Neolentinus</taxon>
    </lineage>
</organism>